<dbReference type="Gene3D" id="1.10.490.110">
    <property type="entry name" value="Uncharacterized conserved protein DUF2267"/>
    <property type="match status" value="1"/>
</dbReference>
<dbReference type="InterPro" id="IPR038282">
    <property type="entry name" value="DUF2267_sf"/>
</dbReference>
<dbReference type="AlphaFoldDB" id="A0A8T8E6N4"/>
<evidence type="ECO:0000256" key="1">
    <source>
        <dbReference type="SAM" id="MobiDB-lite"/>
    </source>
</evidence>
<name>A0A8T8E6N4_9EURY</name>
<dbReference type="Proteomes" id="UP000637819">
    <property type="component" value="Chromosome"/>
</dbReference>
<dbReference type="OrthoDB" id="212282at2157"/>
<feature type="compositionally biased region" description="Basic residues" evidence="1">
    <location>
        <begin position="97"/>
        <end position="112"/>
    </location>
</feature>
<dbReference type="KEGG" id="hsal:JMJ58_06455"/>
<keyword evidence="3" id="KW-1185">Reference proteome</keyword>
<proteinExistence type="predicted"/>
<gene>
    <name evidence="2" type="ORF">JMJ58_06455</name>
</gene>
<evidence type="ECO:0000313" key="3">
    <source>
        <dbReference type="Proteomes" id="UP000637819"/>
    </source>
</evidence>
<dbReference type="InterPro" id="IPR018727">
    <property type="entry name" value="DUF2267"/>
</dbReference>
<protein>
    <submittedName>
        <fullName evidence="2">DUF2267 domain-containing protein</fullName>
    </submittedName>
</protein>
<dbReference type="EMBL" id="CP069188">
    <property type="protein sequence ID" value="QRV17273.1"/>
    <property type="molecule type" value="Genomic_DNA"/>
</dbReference>
<sequence length="112" mass="12637">MSQEKTNYTDFVGEVQHCIEAGAQAEAVRTTQAVLETIGERVDEGGATDIASPLPMEVDRSLLQVDHGRPYDFDEFVERVRERLNYDDLDLDTGYGKLRKSTKPKRCSGSRR</sequence>
<organism evidence="2 3">
    <name type="scientific">Haloterrigena salifodinae</name>
    <dbReference type="NCBI Taxonomy" id="2675099"/>
    <lineage>
        <taxon>Archaea</taxon>
        <taxon>Methanobacteriati</taxon>
        <taxon>Methanobacteriota</taxon>
        <taxon>Stenosarchaea group</taxon>
        <taxon>Halobacteria</taxon>
        <taxon>Halobacteriales</taxon>
        <taxon>Natrialbaceae</taxon>
        <taxon>Haloterrigena</taxon>
    </lineage>
</organism>
<evidence type="ECO:0000313" key="2">
    <source>
        <dbReference type="EMBL" id="QRV17273.1"/>
    </source>
</evidence>
<accession>A0A8T8E6N4</accession>
<feature type="region of interest" description="Disordered" evidence="1">
    <location>
        <begin position="90"/>
        <end position="112"/>
    </location>
</feature>
<reference evidence="2 3" key="1">
    <citation type="submission" date="2021-01" db="EMBL/GenBank/DDBJ databases">
        <title>Genome Sequence and Methylation Pattern of Haloterrigena salifodinae BOL5-1, An Extremely Halophilic Archaeon from a Bolivian Salt Mine.</title>
        <authorList>
            <person name="DasSarma P."/>
            <person name="Anton B.P."/>
            <person name="DasSarma S.L."/>
            <person name="von Ehrenheim H.A.L."/>
            <person name="Martinez F.L."/>
            <person name="Guzman D."/>
            <person name="Roberts R.J."/>
            <person name="DasSarma S."/>
        </authorList>
    </citation>
    <scope>NUCLEOTIDE SEQUENCE [LARGE SCALE GENOMIC DNA]</scope>
    <source>
        <strain evidence="2 3">BOL5-1</strain>
    </source>
</reference>
<dbReference type="Pfam" id="PF10025">
    <property type="entry name" value="DUF2267"/>
    <property type="match status" value="1"/>
</dbReference>